<feature type="transmembrane region" description="Helical" evidence="1">
    <location>
        <begin position="20"/>
        <end position="43"/>
    </location>
</feature>
<reference evidence="2" key="1">
    <citation type="submission" date="2021-02" db="EMBL/GenBank/DDBJ databases">
        <authorList>
            <person name="Dougan E. K."/>
            <person name="Rhodes N."/>
            <person name="Thang M."/>
            <person name="Chan C."/>
        </authorList>
    </citation>
    <scope>NUCLEOTIDE SEQUENCE</scope>
</reference>
<keyword evidence="1" id="KW-0472">Membrane</keyword>
<dbReference type="OrthoDB" id="429360at2759"/>
<gene>
    <name evidence="2" type="ORF">SPIL2461_LOCUS21591</name>
</gene>
<comment type="caution">
    <text evidence="2">The sequence shown here is derived from an EMBL/GenBank/DDBJ whole genome shotgun (WGS) entry which is preliminary data.</text>
</comment>
<protein>
    <submittedName>
        <fullName evidence="2">Uncharacterized protein</fullName>
    </submittedName>
</protein>
<proteinExistence type="predicted"/>
<dbReference type="EMBL" id="CAJNIZ010046395">
    <property type="protein sequence ID" value="CAE7747368.1"/>
    <property type="molecule type" value="Genomic_DNA"/>
</dbReference>
<keyword evidence="3" id="KW-1185">Reference proteome</keyword>
<sequence>MRWLWYASTGQPYKVSCLMLMWALLNVGIANSLLPVSIAAQVLMGTVYTFCIKANNDLSVFYSLGSTETFLAMQTLGRNAESLGAFLAGLVAMQLYEGIHPVAPFFACAGVTFVILLLYTTCFCRRLGFGQNIDAAEEARCQRLKINREISWGSRA</sequence>
<keyword evidence="1" id="KW-1133">Transmembrane helix</keyword>
<dbReference type="Proteomes" id="UP000649617">
    <property type="component" value="Unassembled WGS sequence"/>
</dbReference>
<evidence type="ECO:0000313" key="2">
    <source>
        <dbReference type="EMBL" id="CAE7747368.1"/>
    </source>
</evidence>
<dbReference type="AlphaFoldDB" id="A0A812XPM7"/>
<evidence type="ECO:0000256" key="1">
    <source>
        <dbReference type="SAM" id="Phobius"/>
    </source>
</evidence>
<accession>A0A812XPM7</accession>
<evidence type="ECO:0000313" key="3">
    <source>
        <dbReference type="Proteomes" id="UP000649617"/>
    </source>
</evidence>
<organism evidence="2 3">
    <name type="scientific">Symbiodinium pilosum</name>
    <name type="common">Dinoflagellate</name>
    <dbReference type="NCBI Taxonomy" id="2952"/>
    <lineage>
        <taxon>Eukaryota</taxon>
        <taxon>Sar</taxon>
        <taxon>Alveolata</taxon>
        <taxon>Dinophyceae</taxon>
        <taxon>Suessiales</taxon>
        <taxon>Symbiodiniaceae</taxon>
        <taxon>Symbiodinium</taxon>
    </lineage>
</organism>
<name>A0A812XPM7_SYMPI</name>
<keyword evidence="1" id="KW-0812">Transmembrane</keyword>
<feature type="transmembrane region" description="Helical" evidence="1">
    <location>
        <begin position="102"/>
        <end position="119"/>
    </location>
</feature>